<reference evidence="6 7" key="1">
    <citation type="submission" date="2016-10" db="EMBL/GenBank/DDBJ databases">
        <authorList>
            <person name="de Groot N.N."/>
        </authorList>
    </citation>
    <scope>NUCLEOTIDE SEQUENCE [LARGE SCALE GENOMIC DNA]</scope>
    <source>
        <strain evidence="4 6">DSM 1041</strain>
        <strain evidence="5 7">DSM 373</strain>
    </source>
</reference>
<evidence type="ECO:0000313" key="7">
    <source>
        <dbReference type="Proteomes" id="UP000199250"/>
    </source>
</evidence>
<evidence type="ECO:0000256" key="3">
    <source>
        <dbReference type="ARBA" id="ARBA00023125"/>
    </source>
</evidence>
<evidence type="ECO:0000313" key="4">
    <source>
        <dbReference type="EMBL" id="SEJ44998.1"/>
    </source>
</evidence>
<dbReference type="GO" id="GO:0006274">
    <property type="term" value="P:DNA replication termination"/>
    <property type="evidence" value="ECO:0007669"/>
    <property type="project" value="InterPro"/>
</dbReference>
<evidence type="ECO:0000313" key="6">
    <source>
        <dbReference type="Proteomes" id="UP000199005"/>
    </source>
</evidence>
<evidence type="ECO:0000256" key="1">
    <source>
        <dbReference type="ARBA" id="ARBA00022490"/>
    </source>
</evidence>
<keyword evidence="1" id="KW-0963">Cytoplasm</keyword>
<keyword evidence="3" id="KW-0238">DNA-binding</keyword>
<proteinExistence type="predicted"/>
<evidence type="ECO:0000256" key="2">
    <source>
        <dbReference type="ARBA" id="ARBA00022705"/>
    </source>
</evidence>
<dbReference type="EMBL" id="FNYQ01000137">
    <property type="protein sequence ID" value="SEJ55547.1"/>
    <property type="molecule type" value="Genomic_DNA"/>
</dbReference>
<keyword evidence="2" id="KW-0235">DNA replication</keyword>
<gene>
    <name evidence="5" type="ORF">SAMN04244572_04459</name>
    <name evidence="4" type="ORF">SAMN04244579_04433</name>
</gene>
<dbReference type="EMBL" id="FNYO01000110">
    <property type="protein sequence ID" value="SEJ44998.1"/>
    <property type="molecule type" value="Genomic_DNA"/>
</dbReference>
<dbReference type="InterPro" id="IPR036381">
    <property type="entry name" value="Tus_dom1"/>
</dbReference>
<evidence type="ECO:0000313" key="5">
    <source>
        <dbReference type="EMBL" id="SEJ55547.1"/>
    </source>
</evidence>
<dbReference type="GO" id="GO:0005737">
    <property type="term" value="C:cytoplasm"/>
    <property type="evidence" value="ECO:0007669"/>
    <property type="project" value="InterPro"/>
</dbReference>
<dbReference type="Gene3D" id="3.50.14.10">
    <property type="entry name" value="Replication terminator Tus, domain 1 superfamily/Replication terminator Tus"/>
    <property type="match status" value="1"/>
</dbReference>
<accession>A0A1H6ZVC0</accession>
<dbReference type="Pfam" id="PF05472">
    <property type="entry name" value="Ter"/>
    <property type="match status" value="1"/>
</dbReference>
<dbReference type="AlphaFoldDB" id="A0A1H6ZVC0"/>
<name>A0A1H6ZVC0_9GAMM</name>
<dbReference type="SUPFAM" id="SSF56596">
    <property type="entry name" value="Replication terminator protein (Tus)"/>
    <property type="match status" value="1"/>
</dbReference>
<dbReference type="OrthoDB" id="6994998at2"/>
<protein>
    <submittedName>
        <fullName evidence="5">DNA replication terminus site binding protein</fullName>
    </submittedName>
</protein>
<organism evidence="5 7">
    <name type="scientific">Azotobacter beijerinckii</name>
    <dbReference type="NCBI Taxonomy" id="170623"/>
    <lineage>
        <taxon>Bacteria</taxon>
        <taxon>Pseudomonadati</taxon>
        <taxon>Pseudomonadota</taxon>
        <taxon>Gammaproteobacteria</taxon>
        <taxon>Pseudomonadales</taxon>
        <taxon>Pseudomonadaceae</taxon>
        <taxon>Azotobacter</taxon>
    </lineage>
</organism>
<dbReference type="InterPro" id="IPR036384">
    <property type="entry name" value="Tus_sf"/>
</dbReference>
<dbReference type="Proteomes" id="UP000199005">
    <property type="component" value="Unassembled WGS sequence"/>
</dbReference>
<dbReference type="Proteomes" id="UP000199250">
    <property type="component" value="Unassembled WGS sequence"/>
</dbReference>
<sequence>MYEEIKGTFARLQRALYAFNLTWPDHVISGVVWRLPLLTEQRTPDTIQVERLVGQEAVETTQMALVGFERDLGQAPGTVMRLPGYFVVSESVLEKVRQINALKDEVAAAIEKLRLELNLVPAARPRLMRRALGAKFNTKQLLRHIQCFEGAPRLITFTWAGHTTATGRVSTAKVRETLQASAEARASREGLQIEETPEFLELRTLVNMADSEVLTERKSVAPHPRAMLWFTDGSRYDAMIHANLPMFIMAGEHAFEVRELKNFDRNARQAKRPDEKRRIEVLPNRDLFLPTRKSEEAAATPNKVEEANIASTYRKLKFL</sequence>
<dbReference type="RefSeq" id="WP_090735724.1">
    <property type="nucleotide sequence ID" value="NZ_FNYO01000110.1"/>
</dbReference>
<dbReference type="GO" id="GO:0003677">
    <property type="term" value="F:DNA binding"/>
    <property type="evidence" value="ECO:0007669"/>
    <property type="project" value="UniProtKB-KW"/>
</dbReference>
<dbReference type="InterPro" id="IPR008865">
    <property type="entry name" value="DNA_replication_term_site-bd"/>
</dbReference>